<dbReference type="NCBIfam" id="NF045780">
    <property type="entry name" value="TrlF_fam_ATP"/>
    <property type="match status" value="1"/>
</dbReference>
<evidence type="ECO:0000256" key="1">
    <source>
        <dbReference type="SAM" id="Coils"/>
    </source>
</evidence>
<evidence type="ECO:0000313" key="3">
    <source>
        <dbReference type="EMBL" id="OGM64518.1"/>
    </source>
</evidence>
<accession>A0A1F8BML2</accession>
<organism evidence="3 4">
    <name type="scientific">Candidatus Woesebacteria bacterium RIFCSPLOWO2_01_FULL_39_25</name>
    <dbReference type="NCBI Taxonomy" id="1802521"/>
    <lineage>
        <taxon>Bacteria</taxon>
        <taxon>Candidatus Woeseibacteriota</taxon>
    </lineage>
</organism>
<sequence length="877" mass="100329">MENNQNKGSIWQKWDLHTHSPKVFLNNQFGNVSVDDFVNKISESEIVAVGLTNYFRFDDSEFGEIKNKLIEKDIVVFPSIEFRTQPPNKENEEMHVHVLFSNEVSIQKITNFLGRLKTVDGKYCKDLTVEDIKTTTVSIDTLKNTLAEDEDIKHLEDYLIVACPRGQGSFRPSGDDDGRGNNFAIVIDKYSDVLFGNSNDAEFFLSQDRYKSAKPKPVLFCSDAHKLDDIGKKFSWIKSEKTFEGLKQILYDPQSRVAIQDNKPVQPNNVIDSITFNIPANAKITVKQRDGSEKEEVFCFAEANSTYYLSPFFNCFIGGRGSGKSTILNFLGQHSKDPGSSQSFWEKIQPSFDTTDSNIFSFEGVTLFEFIGQSEVESFATDKEAFTNAIYERANILSDGVLERDEEKLENLLKNIHSFQALIEAVGDLLEEKKLKEKEKTALESAVKVTKSQEYSQIVDDITKRSNQKQKLEGWRTAIDELRNTIEEVKEQHFSVDSGEGVDEDIPAESEGENNIAQKYQEAYEQVKTNISNAAEILNPNKFKDLVKKENALAKEIEELEKKLSELLKKAGLSDENILQVKSAPQKIVKIDDELLKLNKRIEDKQKEINGYDEVLKQVKKVKKEYEEVIENGIKPLADTLKEQAEGNDQKDIKSIGLNYFFDEQEVWRQIANEFYSYFSEQHGDGERPDLLKNYVVENKNIFADDQKKIKSFLAKQEKKVGYIKFLKDVFDKQPNYQIFLTIRDKHLNDVAKYKRIQVLYDGKDIERASFGQKCAAVMVVLLLFGNYPLIIDEPEAHLDSSLIANYLVSLIKRKKNNRQIIFATHNANFVVNGDSEKIFILKNETGVTEVIETTIENLENRDELLKLEGGRDAFRK</sequence>
<dbReference type="SUPFAM" id="SSF52540">
    <property type="entry name" value="P-loop containing nucleoside triphosphate hydrolases"/>
    <property type="match status" value="1"/>
</dbReference>
<dbReference type="STRING" id="1802521.A2893_05820"/>
<dbReference type="GO" id="GO:0000731">
    <property type="term" value="P:DNA synthesis involved in DNA repair"/>
    <property type="evidence" value="ECO:0007669"/>
    <property type="project" value="TreeGrafter"/>
</dbReference>
<dbReference type="Gene3D" id="3.20.20.140">
    <property type="entry name" value="Metal-dependent hydrolases"/>
    <property type="match status" value="1"/>
</dbReference>
<dbReference type="InterPro" id="IPR016195">
    <property type="entry name" value="Pol/histidinol_Pase-like"/>
</dbReference>
<name>A0A1F8BML2_9BACT</name>
<feature type="domain" description="ATPase AAA-type core" evidence="2">
    <location>
        <begin position="768"/>
        <end position="830"/>
    </location>
</feature>
<dbReference type="InterPro" id="IPR003959">
    <property type="entry name" value="ATPase_AAA_core"/>
</dbReference>
<comment type="caution">
    <text evidence="3">The sequence shown here is derived from an EMBL/GenBank/DDBJ whole genome shotgun (WGS) entry which is preliminary data.</text>
</comment>
<dbReference type="GO" id="GO:0016887">
    <property type="term" value="F:ATP hydrolysis activity"/>
    <property type="evidence" value="ECO:0007669"/>
    <property type="project" value="InterPro"/>
</dbReference>
<dbReference type="Proteomes" id="UP000176725">
    <property type="component" value="Unassembled WGS sequence"/>
</dbReference>
<dbReference type="GO" id="GO:0006302">
    <property type="term" value="P:double-strand break repair"/>
    <property type="evidence" value="ECO:0007669"/>
    <property type="project" value="TreeGrafter"/>
</dbReference>
<dbReference type="GO" id="GO:0005524">
    <property type="term" value="F:ATP binding"/>
    <property type="evidence" value="ECO:0007669"/>
    <property type="project" value="InterPro"/>
</dbReference>
<dbReference type="PANTHER" id="PTHR32182:SF22">
    <property type="entry name" value="ATP-DEPENDENT ENDONUCLEASE, OLD FAMILY-RELATED"/>
    <property type="match status" value="1"/>
</dbReference>
<dbReference type="EMBL" id="MGHH01000008">
    <property type="protein sequence ID" value="OGM64518.1"/>
    <property type="molecule type" value="Genomic_DNA"/>
</dbReference>
<dbReference type="InterPro" id="IPR054787">
    <property type="entry name" value="TrlF_ATPase"/>
</dbReference>
<proteinExistence type="predicted"/>
<dbReference type="PANTHER" id="PTHR32182">
    <property type="entry name" value="DNA REPLICATION AND REPAIR PROTEIN RECF"/>
    <property type="match status" value="1"/>
</dbReference>
<reference evidence="3 4" key="1">
    <citation type="journal article" date="2016" name="Nat. Commun.">
        <title>Thousands of microbial genomes shed light on interconnected biogeochemical processes in an aquifer system.</title>
        <authorList>
            <person name="Anantharaman K."/>
            <person name="Brown C.T."/>
            <person name="Hug L.A."/>
            <person name="Sharon I."/>
            <person name="Castelle C.J."/>
            <person name="Probst A.J."/>
            <person name="Thomas B.C."/>
            <person name="Singh A."/>
            <person name="Wilkins M.J."/>
            <person name="Karaoz U."/>
            <person name="Brodie E.L."/>
            <person name="Williams K.H."/>
            <person name="Hubbard S.S."/>
            <person name="Banfield J.F."/>
        </authorList>
    </citation>
    <scope>NUCLEOTIDE SEQUENCE [LARGE SCALE GENOMIC DNA]</scope>
</reference>
<evidence type="ECO:0000259" key="2">
    <source>
        <dbReference type="Pfam" id="PF13304"/>
    </source>
</evidence>
<dbReference type="AlphaFoldDB" id="A0A1F8BML2"/>
<dbReference type="InterPro" id="IPR027417">
    <property type="entry name" value="P-loop_NTPase"/>
</dbReference>
<protein>
    <recommendedName>
        <fullName evidence="2">ATPase AAA-type core domain-containing protein</fullName>
    </recommendedName>
</protein>
<dbReference type="SUPFAM" id="SSF89550">
    <property type="entry name" value="PHP domain-like"/>
    <property type="match status" value="1"/>
</dbReference>
<feature type="non-terminal residue" evidence="3">
    <location>
        <position position="877"/>
    </location>
</feature>
<gene>
    <name evidence="3" type="ORF">A2893_05820</name>
</gene>
<evidence type="ECO:0000313" key="4">
    <source>
        <dbReference type="Proteomes" id="UP000176725"/>
    </source>
</evidence>
<dbReference type="Pfam" id="PF13304">
    <property type="entry name" value="AAA_21"/>
    <property type="match status" value="1"/>
</dbReference>
<dbReference type="Gene3D" id="3.40.50.300">
    <property type="entry name" value="P-loop containing nucleotide triphosphate hydrolases"/>
    <property type="match status" value="1"/>
</dbReference>
<feature type="coiled-coil region" evidence="1">
    <location>
        <begin position="465"/>
        <end position="492"/>
    </location>
</feature>
<feature type="coiled-coil region" evidence="1">
    <location>
        <begin position="517"/>
        <end position="632"/>
    </location>
</feature>
<keyword evidence="1" id="KW-0175">Coiled coil</keyword>